<sequence length="132" mass="14306">MAYGGRGRAGYRGPGTSPPGGPPPRRPYSDDESEEGQGRNVVAPFDKTFPVYNVGVSTCLYHKFSEQKEIYCVHLSFHWPSKLIRLLAAAAAAVGGDGMEIVWGKDGEMECGRVGGGDDGVDIVWKSGWWGW</sequence>
<keyword evidence="3" id="KW-1185">Reference proteome</keyword>
<dbReference type="Proteomes" id="UP001292094">
    <property type="component" value="Unassembled WGS sequence"/>
</dbReference>
<feature type="compositionally biased region" description="Pro residues" evidence="1">
    <location>
        <begin position="16"/>
        <end position="26"/>
    </location>
</feature>
<evidence type="ECO:0000313" key="2">
    <source>
        <dbReference type="EMBL" id="KAK4296441.1"/>
    </source>
</evidence>
<dbReference type="EMBL" id="JAWZYT010003851">
    <property type="protein sequence ID" value="KAK4296441.1"/>
    <property type="molecule type" value="Genomic_DNA"/>
</dbReference>
<proteinExistence type="predicted"/>
<organism evidence="2 3">
    <name type="scientific">Petrolisthes manimaculis</name>
    <dbReference type="NCBI Taxonomy" id="1843537"/>
    <lineage>
        <taxon>Eukaryota</taxon>
        <taxon>Metazoa</taxon>
        <taxon>Ecdysozoa</taxon>
        <taxon>Arthropoda</taxon>
        <taxon>Crustacea</taxon>
        <taxon>Multicrustacea</taxon>
        <taxon>Malacostraca</taxon>
        <taxon>Eumalacostraca</taxon>
        <taxon>Eucarida</taxon>
        <taxon>Decapoda</taxon>
        <taxon>Pleocyemata</taxon>
        <taxon>Anomura</taxon>
        <taxon>Galatheoidea</taxon>
        <taxon>Porcellanidae</taxon>
        <taxon>Petrolisthes</taxon>
    </lineage>
</organism>
<feature type="region of interest" description="Disordered" evidence="1">
    <location>
        <begin position="1"/>
        <end position="42"/>
    </location>
</feature>
<evidence type="ECO:0000256" key="1">
    <source>
        <dbReference type="SAM" id="MobiDB-lite"/>
    </source>
</evidence>
<feature type="compositionally biased region" description="Gly residues" evidence="1">
    <location>
        <begin position="1"/>
        <end position="13"/>
    </location>
</feature>
<dbReference type="AlphaFoldDB" id="A0AAE1NW29"/>
<reference evidence="2" key="1">
    <citation type="submission" date="2023-11" db="EMBL/GenBank/DDBJ databases">
        <title>Genome assemblies of two species of porcelain crab, Petrolisthes cinctipes and Petrolisthes manimaculis (Anomura: Porcellanidae).</title>
        <authorList>
            <person name="Angst P."/>
        </authorList>
    </citation>
    <scope>NUCLEOTIDE SEQUENCE</scope>
    <source>
        <strain evidence="2">PB745_02</strain>
        <tissue evidence="2">Gill</tissue>
    </source>
</reference>
<evidence type="ECO:0000313" key="3">
    <source>
        <dbReference type="Proteomes" id="UP001292094"/>
    </source>
</evidence>
<name>A0AAE1NW29_9EUCA</name>
<comment type="caution">
    <text evidence="2">The sequence shown here is derived from an EMBL/GenBank/DDBJ whole genome shotgun (WGS) entry which is preliminary data.</text>
</comment>
<protein>
    <submittedName>
        <fullName evidence="2">Uncharacterized protein</fullName>
    </submittedName>
</protein>
<gene>
    <name evidence="2" type="ORF">Pmani_031071</name>
</gene>
<accession>A0AAE1NW29</accession>